<reference evidence="1" key="1">
    <citation type="journal article" date="2017" name="Nature">
        <title>The sunflower genome provides insights into oil metabolism, flowering and Asterid evolution.</title>
        <authorList>
            <person name="Badouin H."/>
            <person name="Gouzy J."/>
            <person name="Grassa C.J."/>
            <person name="Murat F."/>
            <person name="Staton S.E."/>
            <person name="Cottret L."/>
            <person name="Lelandais-Briere C."/>
            <person name="Owens G.L."/>
            <person name="Carrere S."/>
            <person name="Mayjonade B."/>
            <person name="Legrand L."/>
            <person name="Gill N."/>
            <person name="Kane N.C."/>
            <person name="Bowers J.E."/>
            <person name="Hubner S."/>
            <person name="Bellec A."/>
            <person name="Berard A."/>
            <person name="Berges H."/>
            <person name="Blanchet N."/>
            <person name="Boniface M.C."/>
            <person name="Brunel D."/>
            <person name="Catrice O."/>
            <person name="Chaidir N."/>
            <person name="Claudel C."/>
            <person name="Donnadieu C."/>
            <person name="Faraut T."/>
            <person name="Fievet G."/>
            <person name="Helmstetter N."/>
            <person name="King M."/>
            <person name="Knapp S.J."/>
            <person name="Lai Z."/>
            <person name="Le Paslier M.C."/>
            <person name="Lippi Y."/>
            <person name="Lorenzon L."/>
            <person name="Mandel J.R."/>
            <person name="Marage G."/>
            <person name="Marchand G."/>
            <person name="Marquand E."/>
            <person name="Bret-Mestries E."/>
            <person name="Morien E."/>
            <person name="Nambeesan S."/>
            <person name="Nguyen T."/>
            <person name="Pegot-Espagnet P."/>
            <person name="Pouilly N."/>
            <person name="Raftis F."/>
            <person name="Sallet E."/>
            <person name="Schiex T."/>
            <person name="Thomas J."/>
            <person name="Vandecasteele C."/>
            <person name="Vares D."/>
            <person name="Vear F."/>
            <person name="Vautrin S."/>
            <person name="Crespi M."/>
            <person name="Mangin B."/>
            <person name="Burke J.M."/>
            <person name="Salse J."/>
            <person name="Munos S."/>
            <person name="Vincourt P."/>
            <person name="Rieseberg L.H."/>
            <person name="Langlade N.B."/>
        </authorList>
    </citation>
    <scope>NUCLEOTIDE SEQUENCE</scope>
    <source>
        <tissue evidence="1">Leaves</tissue>
    </source>
</reference>
<evidence type="ECO:0000313" key="1">
    <source>
        <dbReference type="EMBL" id="KAF5781055.1"/>
    </source>
</evidence>
<sequence length="55" mass="5990">MGLVSQEPILFETIKENILFGKEGATSDEVIKAAKNLTLITSSCNYQMGISVKID</sequence>
<proteinExistence type="predicted"/>
<keyword evidence="2" id="KW-1185">Reference proteome</keyword>
<dbReference type="AlphaFoldDB" id="A0A9K3MZ59"/>
<name>A0A9K3MZ59_HELAN</name>
<organism evidence="1 2">
    <name type="scientific">Helianthus annuus</name>
    <name type="common">Common sunflower</name>
    <dbReference type="NCBI Taxonomy" id="4232"/>
    <lineage>
        <taxon>Eukaryota</taxon>
        <taxon>Viridiplantae</taxon>
        <taxon>Streptophyta</taxon>
        <taxon>Embryophyta</taxon>
        <taxon>Tracheophyta</taxon>
        <taxon>Spermatophyta</taxon>
        <taxon>Magnoliopsida</taxon>
        <taxon>eudicotyledons</taxon>
        <taxon>Gunneridae</taxon>
        <taxon>Pentapetalae</taxon>
        <taxon>asterids</taxon>
        <taxon>campanulids</taxon>
        <taxon>Asterales</taxon>
        <taxon>Asteraceae</taxon>
        <taxon>Asteroideae</taxon>
        <taxon>Heliantheae alliance</taxon>
        <taxon>Heliantheae</taxon>
        <taxon>Helianthus</taxon>
    </lineage>
</organism>
<evidence type="ECO:0008006" key="3">
    <source>
        <dbReference type="Google" id="ProtNLM"/>
    </source>
</evidence>
<protein>
    <recommendedName>
        <fullName evidence="3">P-loop containing nucleoside triphosphate hydrolase</fullName>
    </recommendedName>
</protein>
<evidence type="ECO:0000313" key="2">
    <source>
        <dbReference type="Proteomes" id="UP000215914"/>
    </source>
</evidence>
<reference evidence="1" key="2">
    <citation type="submission" date="2020-06" db="EMBL/GenBank/DDBJ databases">
        <title>Helianthus annuus Genome sequencing and assembly Release 2.</title>
        <authorList>
            <person name="Gouzy J."/>
            <person name="Langlade N."/>
            <person name="Munos S."/>
        </authorList>
    </citation>
    <scope>NUCLEOTIDE SEQUENCE</scope>
    <source>
        <tissue evidence="1">Leaves</tissue>
    </source>
</reference>
<gene>
    <name evidence="1" type="ORF">HanXRQr2_Chr11g0479001</name>
</gene>
<accession>A0A9K3MZ59</accession>
<comment type="caution">
    <text evidence="1">The sequence shown here is derived from an EMBL/GenBank/DDBJ whole genome shotgun (WGS) entry which is preliminary data.</text>
</comment>
<dbReference type="InterPro" id="IPR027417">
    <property type="entry name" value="P-loop_NTPase"/>
</dbReference>
<dbReference type="EMBL" id="MNCJ02000326">
    <property type="protein sequence ID" value="KAF5781055.1"/>
    <property type="molecule type" value="Genomic_DNA"/>
</dbReference>
<dbReference type="Gene3D" id="3.40.50.300">
    <property type="entry name" value="P-loop containing nucleotide triphosphate hydrolases"/>
    <property type="match status" value="1"/>
</dbReference>
<dbReference type="Gramene" id="mRNA:HanXRQr2_Chr11g0479001">
    <property type="protein sequence ID" value="CDS:HanXRQr2_Chr11g0479001.1"/>
    <property type="gene ID" value="HanXRQr2_Chr11g0479001"/>
</dbReference>
<dbReference type="Proteomes" id="UP000215914">
    <property type="component" value="Unassembled WGS sequence"/>
</dbReference>